<reference evidence="2" key="1">
    <citation type="journal article" date="2014" name="Front. Microbiol.">
        <title>High frequency of phylogenetically diverse reductive dehalogenase-homologous genes in deep subseafloor sedimentary metagenomes.</title>
        <authorList>
            <person name="Kawai M."/>
            <person name="Futagami T."/>
            <person name="Toyoda A."/>
            <person name="Takaki Y."/>
            <person name="Nishi S."/>
            <person name="Hori S."/>
            <person name="Arai W."/>
            <person name="Tsubouchi T."/>
            <person name="Morono Y."/>
            <person name="Uchiyama I."/>
            <person name="Ito T."/>
            <person name="Fujiyama A."/>
            <person name="Inagaki F."/>
            <person name="Takami H."/>
        </authorList>
    </citation>
    <scope>NUCLEOTIDE SEQUENCE</scope>
    <source>
        <strain evidence="2">Expedition CK06-06</strain>
    </source>
</reference>
<name>X0T872_9ZZZZ</name>
<feature type="domain" description="HEPN" evidence="1">
    <location>
        <begin position="6"/>
        <end position="81"/>
    </location>
</feature>
<comment type="caution">
    <text evidence="2">The sequence shown here is derived from an EMBL/GenBank/DDBJ whole genome shotgun (WGS) entry which is preliminary data.</text>
</comment>
<proteinExistence type="predicted"/>
<dbReference type="InterPro" id="IPR007842">
    <property type="entry name" value="HEPN_dom"/>
</dbReference>
<evidence type="ECO:0000313" key="2">
    <source>
        <dbReference type="EMBL" id="GAF72285.1"/>
    </source>
</evidence>
<dbReference type="EMBL" id="BARS01005366">
    <property type="protein sequence ID" value="GAF72285.1"/>
    <property type="molecule type" value="Genomic_DNA"/>
</dbReference>
<evidence type="ECO:0000259" key="1">
    <source>
        <dbReference type="Pfam" id="PF05168"/>
    </source>
</evidence>
<sequence>MLTAGRALMFSRGYRTSSTGGHVAVVKFLNISLESEAKDRMIMIFNGMRKKRHRIVYEEMDIVTEKEAEQALKWAEEFVERIFEMVRT</sequence>
<dbReference type="AlphaFoldDB" id="X0T872"/>
<protein>
    <recommendedName>
        <fullName evidence="1">HEPN domain-containing protein</fullName>
    </recommendedName>
</protein>
<dbReference type="Pfam" id="PF05168">
    <property type="entry name" value="HEPN"/>
    <property type="match status" value="1"/>
</dbReference>
<accession>X0T872</accession>
<organism evidence="2">
    <name type="scientific">marine sediment metagenome</name>
    <dbReference type="NCBI Taxonomy" id="412755"/>
    <lineage>
        <taxon>unclassified sequences</taxon>
        <taxon>metagenomes</taxon>
        <taxon>ecological metagenomes</taxon>
    </lineage>
</organism>
<dbReference type="Gene3D" id="1.20.120.330">
    <property type="entry name" value="Nucleotidyltransferases domain 2"/>
    <property type="match status" value="1"/>
</dbReference>
<gene>
    <name evidence="2" type="ORF">S01H1_10518</name>
</gene>